<proteinExistence type="predicted"/>
<dbReference type="KEGG" id="xtw:AB672_07235"/>
<name>Z9JKF7_9GAMM</name>
<dbReference type="PATRIC" id="fig|1444770.3.peg.1654"/>
<organism evidence="1 2">
    <name type="scientific">Xylella taiwanensis</name>
    <dbReference type="NCBI Taxonomy" id="1444770"/>
    <lineage>
        <taxon>Bacteria</taxon>
        <taxon>Pseudomonadati</taxon>
        <taxon>Pseudomonadota</taxon>
        <taxon>Gammaproteobacteria</taxon>
        <taxon>Lysobacterales</taxon>
        <taxon>Lysobacteraceae</taxon>
        <taxon>Xylella</taxon>
    </lineage>
</organism>
<dbReference type="AlphaFoldDB" id="Z9JKF7"/>
<dbReference type="Proteomes" id="UP000020406">
    <property type="component" value="Unassembled WGS sequence"/>
</dbReference>
<evidence type="ECO:0000313" key="2">
    <source>
        <dbReference type="Proteomes" id="UP000020406"/>
    </source>
</evidence>
<accession>Z9JKF7</accession>
<comment type="caution">
    <text evidence="1">The sequence shown here is derived from an EMBL/GenBank/DDBJ whole genome shotgun (WGS) entry which is preliminary data.</text>
</comment>
<evidence type="ECO:0000313" key="1">
    <source>
        <dbReference type="EMBL" id="EWS78237.1"/>
    </source>
</evidence>
<protein>
    <submittedName>
        <fullName evidence="1">Uncharacterized protein</fullName>
    </submittedName>
</protein>
<dbReference type="EMBL" id="JDSQ01000009">
    <property type="protein sequence ID" value="EWS78237.1"/>
    <property type="molecule type" value="Genomic_DNA"/>
</dbReference>
<sequence length="64" mass="7011">MRQFHAEVRRIHHRPCDWRSVGVNQNPVNAKGSVNQVSDGFNHASLSKLVGDSLQADGMLIAAS</sequence>
<reference evidence="1 2" key="1">
    <citation type="journal article" date="2014" name="Genome Announc.">
        <title>Draft Genome Sequence of Xylella fastidiosa Pear Leaf Scorch Strain in Taiwan.</title>
        <authorList>
            <person name="Su C.C."/>
            <person name="Deng W.L."/>
            <person name="Jan F.J."/>
            <person name="Chang C.J."/>
            <person name="Huang H."/>
            <person name="Chen J."/>
        </authorList>
    </citation>
    <scope>NUCLEOTIDE SEQUENCE [LARGE SCALE GENOMIC DNA]</scope>
    <source>
        <strain evidence="1 2">PLS229</strain>
    </source>
</reference>
<gene>
    <name evidence="1" type="ORF">AF72_06955</name>
</gene>